<accession>A0A5K7X965</accession>
<sequence length="940" mass="96693">MAVEFVEKAHYWDPVAMQYNPLYIPPTLPRPSDSIMAKVQSSSGVVIAPNWILTAWHITNGESFKPVGISVNGVPYSVVDEILDAPGDMALLRIGLPDGDDDPWNNSPTHNLPANFTDYAGIDPDLEVPAGSTITQGGFGDAFLRDPGTGFVISGQGPQGHLRWGKNVVTNAFGGPSINYNFSSVEEIEFEGHGLGNDSGGGYFVKDGWDWRLAGITRDVDFAASAMYAPNYSWIATALGGDLPSLTYASKPSSNVAWIGAANGAWITLANWEDLDTPGSNNKLPTATDVVEITTISGPQIGSGVNAVARSLLVGRSTVNPADAAKMTIATGGQIKADQIFVGEGASDIGKVDITGGAVAVDTEYVGFRGQGSVAHTGGTNTAAKIIIGKDNNGLGGTYTLTGAASAGSTPVVNVGAIEIGDEDSSSGEFIISGGSFATVNSETVIAGKNGEGVFTQQKGQHSVSGSLVIGKNSGSDGLYELSSPGILTSKRTVVSENGIGAFFHSGGKLTTEELKIGANGHYLKTLGTTQAEIVEVTGEFAHMGGTLETRKIVGEIDFVNGSSLVKANGLADYSAANFTNALNTELLIGEESLVLLGSAGQFGAVTPLGDLAPHIVGSTLEVSDGGFRGIGAISDPVEFYDGAYAIASDSGEKFLSFEGGFTAVSGSSTLDTDGSDGFLFGNSGLQIDSGAVLALGGGATLESSAASISVEGALALPPRSATSQGLLSIDSNSTSPHVAIEFDSGAQLQIVAKGAASSSQYDRILIESSNAIELTASLDGELSLELASYSPSPRDVMKIISVSDACTISGNFATVSVDGGDVIIDSLDIAMAVLYDWPGVFGGGVAVRATLPGDFNLDDEVDSEDVGVWLDNFGLTGATWKDGDINGDGAVDGYDWIPLQSHIGDSWPSLVSVPEPASAAMLLMCGVALGARRIARKRT</sequence>
<name>A0A5K7X965_9BACT</name>
<dbReference type="Gene3D" id="1.10.1330.10">
    <property type="entry name" value="Dockerin domain"/>
    <property type="match status" value="1"/>
</dbReference>
<organism evidence="1 2">
    <name type="scientific">Lacipirellula parvula</name>
    <dbReference type="NCBI Taxonomy" id="2650471"/>
    <lineage>
        <taxon>Bacteria</taxon>
        <taxon>Pseudomonadati</taxon>
        <taxon>Planctomycetota</taxon>
        <taxon>Planctomycetia</taxon>
        <taxon>Pirellulales</taxon>
        <taxon>Lacipirellulaceae</taxon>
        <taxon>Lacipirellula</taxon>
    </lineage>
</organism>
<dbReference type="SUPFAM" id="SSF63446">
    <property type="entry name" value="Type I dockerin domain"/>
    <property type="match status" value="1"/>
</dbReference>
<protein>
    <recommendedName>
        <fullName evidence="3">Peptidase S1 domain-containing protein</fullName>
    </recommendedName>
</protein>
<evidence type="ECO:0000313" key="2">
    <source>
        <dbReference type="Proteomes" id="UP000326837"/>
    </source>
</evidence>
<dbReference type="Proteomes" id="UP000326837">
    <property type="component" value="Chromosome"/>
</dbReference>
<keyword evidence="2" id="KW-1185">Reference proteome</keyword>
<evidence type="ECO:0000313" key="1">
    <source>
        <dbReference type="EMBL" id="BBO33230.1"/>
    </source>
</evidence>
<reference evidence="2" key="1">
    <citation type="submission" date="2019-10" db="EMBL/GenBank/DDBJ databases">
        <title>Lacipirellula parvula gen. nov., sp. nov., representing a lineage of planctomycetes widespread in freshwater anoxic habitats, and description of the family Lacipirellulaceae.</title>
        <authorList>
            <person name="Dedysh S.N."/>
            <person name="Kulichevskaya I.S."/>
            <person name="Beletsky A.V."/>
            <person name="Rakitin A.L."/>
            <person name="Mardanov A.V."/>
            <person name="Ivanova A.A."/>
            <person name="Saltykova V.X."/>
            <person name="Rijpstra W.I.C."/>
            <person name="Sinninghe Damste J.S."/>
            <person name="Ravin N.V."/>
        </authorList>
    </citation>
    <scope>NUCLEOTIDE SEQUENCE [LARGE SCALE GENOMIC DNA]</scope>
    <source>
        <strain evidence="2">PX69</strain>
    </source>
</reference>
<dbReference type="EMBL" id="AP021861">
    <property type="protein sequence ID" value="BBO33230.1"/>
    <property type="molecule type" value="Genomic_DNA"/>
</dbReference>
<dbReference type="KEGG" id="lpav:PLANPX_2842"/>
<dbReference type="InterPro" id="IPR036439">
    <property type="entry name" value="Dockerin_dom_sf"/>
</dbReference>
<proteinExistence type="predicted"/>
<dbReference type="InterPro" id="IPR009003">
    <property type="entry name" value="Peptidase_S1_PA"/>
</dbReference>
<dbReference type="GO" id="GO:0000272">
    <property type="term" value="P:polysaccharide catabolic process"/>
    <property type="evidence" value="ECO:0007669"/>
    <property type="project" value="InterPro"/>
</dbReference>
<gene>
    <name evidence="1" type="ORF">PLANPX_2842</name>
</gene>
<evidence type="ECO:0008006" key="3">
    <source>
        <dbReference type="Google" id="ProtNLM"/>
    </source>
</evidence>
<dbReference type="PROSITE" id="PS00018">
    <property type="entry name" value="EF_HAND_1"/>
    <property type="match status" value="1"/>
</dbReference>
<dbReference type="SUPFAM" id="SSF50494">
    <property type="entry name" value="Trypsin-like serine proteases"/>
    <property type="match status" value="1"/>
</dbReference>
<dbReference type="AlphaFoldDB" id="A0A5K7X965"/>
<dbReference type="InterPro" id="IPR018247">
    <property type="entry name" value="EF_Hand_1_Ca_BS"/>
</dbReference>
<dbReference type="RefSeq" id="WP_152099051.1">
    <property type="nucleotide sequence ID" value="NZ_AP021861.1"/>
</dbReference>